<dbReference type="SUPFAM" id="SSF51905">
    <property type="entry name" value="FAD/NAD(P)-binding domain"/>
    <property type="match status" value="2"/>
</dbReference>
<dbReference type="PANTHER" id="PTHR42877">
    <property type="entry name" value="L-ORNITHINE N(5)-MONOOXYGENASE-RELATED"/>
    <property type="match status" value="1"/>
</dbReference>
<dbReference type="GO" id="GO:0050661">
    <property type="term" value="F:NADP binding"/>
    <property type="evidence" value="ECO:0007669"/>
    <property type="project" value="InterPro"/>
</dbReference>
<dbReference type="Proteomes" id="UP000554235">
    <property type="component" value="Unassembled WGS sequence"/>
</dbReference>
<evidence type="ECO:0000256" key="1">
    <source>
        <dbReference type="ARBA" id="ARBA00010139"/>
    </source>
</evidence>
<dbReference type="PRINTS" id="PR00368">
    <property type="entry name" value="FADPNR"/>
</dbReference>
<keyword evidence="3" id="KW-0274">FAD</keyword>
<keyword evidence="4" id="KW-0560">Oxidoreductase</keyword>
<dbReference type="InterPro" id="IPR051209">
    <property type="entry name" value="FAD-bind_Monooxygenase_sf"/>
</dbReference>
<evidence type="ECO:0000256" key="2">
    <source>
        <dbReference type="ARBA" id="ARBA00022630"/>
    </source>
</evidence>
<dbReference type="PRINTS" id="PR00411">
    <property type="entry name" value="PNDRDTASEI"/>
</dbReference>
<comment type="caution">
    <text evidence="6">The sequence shown here is derived from an EMBL/GenBank/DDBJ whole genome shotgun (WGS) entry which is preliminary data.</text>
</comment>
<dbReference type="EMBL" id="JAADYS010000662">
    <property type="protein sequence ID" value="KAF4468060.1"/>
    <property type="molecule type" value="Genomic_DNA"/>
</dbReference>
<protein>
    <submittedName>
        <fullName evidence="6">FAD NAD(P)-binding domain-containing</fullName>
    </submittedName>
</protein>
<evidence type="ECO:0000256" key="4">
    <source>
        <dbReference type="ARBA" id="ARBA00023002"/>
    </source>
</evidence>
<feature type="region of interest" description="Disordered" evidence="5">
    <location>
        <begin position="102"/>
        <end position="121"/>
    </location>
</feature>
<organism evidence="6 7">
    <name type="scientific">Fusarium albosuccineum</name>
    <dbReference type="NCBI Taxonomy" id="1237068"/>
    <lineage>
        <taxon>Eukaryota</taxon>
        <taxon>Fungi</taxon>
        <taxon>Dikarya</taxon>
        <taxon>Ascomycota</taxon>
        <taxon>Pezizomycotina</taxon>
        <taxon>Sordariomycetes</taxon>
        <taxon>Hypocreomycetidae</taxon>
        <taxon>Hypocreales</taxon>
        <taxon>Nectriaceae</taxon>
        <taxon>Fusarium</taxon>
        <taxon>Fusarium decemcellulare species complex</taxon>
    </lineage>
</organism>
<evidence type="ECO:0000313" key="7">
    <source>
        <dbReference type="Proteomes" id="UP000554235"/>
    </source>
</evidence>
<keyword evidence="7" id="KW-1185">Reference proteome</keyword>
<reference evidence="6 7" key="1">
    <citation type="submission" date="2020-01" db="EMBL/GenBank/DDBJ databases">
        <title>Identification and distribution of gene clusters putatively required for synthesis of sphingolipid metabolism inhibitors in phylogenetically diverse species of the filamentous fungus Fusarium.</title>
        <authorList>
            <person name="Kim H.-S."/>
            <person name="Busman M."/>
            <person name="Brown D.W."/>
            <person name="Divon H."/>
            <person name="Uhlig S."/>
            <person name="Proctor R.H."/>
        </authorList>
    </citation>
    <scope>NUCLEOTIDE SEQUENCE [LARGE SCALE GENOMIC DNA]</scope>
    <source>
        <strain evidence="6 7">NRRL 20459</strain>
    </source>
</reference>
<keyword evidence="2" id="KW-0285">Flavoprotein</keyword>
<evidence type="ECO:0000256" key="3">
    <source>
        <dbReference type="ARBA" id="ARBA00022827"/>
    </source>
</evidence>
<dbReference type="GO" id="GO:0050660">
    <property type="term" value="F:flavin adenine dinucleotide binding"/>
    <property type="evidence" value="ECO:0007669"/>
    <property type="project" value="InterPro"/>
</dbReference>
<gene>
    <name evidence="6" type="ORF">FALBO_5068</name>
</gene>
<dbReference type="InterPro" id="IPR036188">
    <property type="entry name" value="FAD/NAD-bd_sf"/>
</dbReference>
<comment type="similarity">
    <text evidence="1">Belongs to the FAD-binding monooxygenase family.</text>
</comment>
<dbReference type="Pfam" id="PF00743">
    <property type="entry name" value="FMO-like"/>
    <property type="match status" value="1"/>
</dbReference>
<dbReference type="InterPro" id="IPR020946">
    <property type="entry name" value="Flavin_mOase-like"/>
</dbReference>
<name>A0A8H4PD25_9HYPO</name>
<dbReference type="OrthoDB" id="74360at2759"/>
<evidence type="ECO:0000256" key="5">
    <source>
        <dbReference type="SAM" id="MobiDB-lite"/>
    </source>
</evidence>
<dbReference type="GO" id="GO:0004499">
    <property type="term" value="F:N,N-dimethylaniline monooxygenase activity"/>
    <property type="evidence" value="ECO:0007669"/>
    <property type="project" value="InterPro"/>
</dbReference>
<accession>A0A8H4PD25</accession>
<sequence>MSQAPGKVVNGIKPINGAESADTGPVPNGKKPVDEAFIRAAIDKANLNALRMALLQVTGDKSLAKMRTRRHGIRGGAMFSHVLAEEDAPALKEKAFAYLSKRQLDDSVPPPPSKEESRKLANAFGDEPVGDREWEYDYEELAFEDFPRAAQWTDKKPSAEKIAAFKIIVIGGGISGLAAAVQFKRLGLNFTVLERQGGIGGTWLLNSYPDARVDTSSYLFQFKFVKNYPWSEYFATAGETRKYLEDVAKQHQVKDRFLFNREVVSCSWHEEDSEWELTINHKDGRVETIRCNAVVSGSGLFATPNLPDIKGLKDFKGAAFHTANWDHSVEYANKHVALLGTGSTGTQLAGGVASKAKSLTIYQRTPNWIMNMDGYRATIDDKVRYVFDHMPYYWNWFCYSAHVTSQQLQYLQTFDEDWQAKGGTTNQRNDTVRKNLTQYIESKADGIPGLLEKILPQYPPLVRRLVVDNGFYDALRRDNVELVADEIDTFTETGIRTVDGVERTCDVAVLGTGFKVSQYFWPCKYVGRDGVTLEHLWSKDGPRSYLGLVMPGFPNFFSFYGPNHQPRSGGFYSWGEIWSRYTATALIHLIENGKKSINCRKEVFDEYNAKLDDESKSLIWEQEGHGYYVNEFGRQSVNAPWHTADYHRMVMKPNFDDFEIR</sequence>
<evidence type="ECO:0000313" key="6">
    <source>
        <dbReference type="EMBL" id="KAF4468060.1"/>
    </source>
</evidence>
<feature type="region of interest" description="Disordered" evidence="5">
    <location>
        <begin position="1"/>
        <end position="29"/>
    </location>
</feature>
<dbReference type="AlphaFoldDB" id="A0A8H4PD25"/>
<dbReference type="PANTHER" id="PTHR42877:SF4">
    <property type="entry name" value="FAD_NAD(P)-BINDING DOMAIN-CONTAINING PROTEIN-RELATED"/>
    <property type="match status" value="1"/>
</dbReference>
<dbReference type="Gene3D" id="3.50.50.60">
    <property type="entry name" value="FAD/NAD(P)-binding domain"/>
    <property type="match status" value="2"/>
</dbReference>
<proteinExistence type="inferred from homology"/>